<keyword evidence="8 12" id="KW-0067">ATP-binding</keyword>
<feature type="binding site" evidence="12">
    <location>
        <position position="74"/>
    </location>
    <ligand>
        <name>substrate</name>
    </ligand>
</feature>
<feature type="binding site" evidence="12">
    <location>
        <position position="98"/>
    </location>
    <ligand>
        <name>substrate</name>
    </ligand>
</feature>
<dbReference type="InterPro" id="IPR031322">
    <property type="entry name" value="Shikimate/glucono_kinase"/>
</dbReference>
<evidence type="ECO:0000256" key="11">
    <source>
        <dbReference type="ARBA" id="ARBA00048567"/>
    </source>
</evidence>
<keyword evidence="14" id="KW-1185">Reference proteome</keyword>
<feature type="binding site" evidence="12">
    <location>
        <position position="72"/>
    </location>
    <ligand>
        <name>Mg(2+)</name>
        <dbReference type="ChEBI" id="CHEBI:18420"/>
    </ligand>
</feature>
<protein>
    <recommendedName>
        <fullName evidence="12">Shikimate kinase 2</fullName>
        <shortName evidence="12">SK 2</shortName>
        <ecNumber evidence="12">2.7.1.71</ecNumber>
    </recommendedName>
</protein>
<keyword evidence="7 12" id="KW-0418">Kinase</keyword>
<feature type="binding site" evidence="12">
    <location>
        <position position="179"/>
    </location>
    <ligand>
        <name>substrate</name>
    </ligand>
</feature>
<comment type="cofactor">
    <cofactor evidence="12">
        <name>Mg(2+)</name>
        <dbReference type="ChEBI" id="CHEBI:18420"/>
    </cofactor>
    <text evidence="12">Binds 1 Mg(2+) ion per subunit.</text>
</comment>
<comment type="pathway">
    <text evidence="1 12">Metabolic intermediate biosynthesis; chorismate biosynthesis; chorismate from D-erythrose 4-phosphate and phosphoenolpyruvate: step 5/7.</text>
</comment>
<name>A0ABN4CQK8_9GAMM</name>
<evidence type="ECO:0000313" key="14">
    <source>
        <dbReference type="Proteomes" id="UP000019439"/>
    </source>
</evidence>
<dbReference type="Gene3D" id="3.40.50.300">
    <property type="entry name" value="P-loop containing nucleotide triphosphate hydrolases"/>
    <property type="match status" value="1"/>
</dbReference>
<dbReference type="GO" id="GO:0016301">
    <property type="term" value="F:kinase activity"/>
    <property type="evidence" value="ECO:0007669"/>
    <property type="project" value="UniProtKB-KW"/>
</dbReference>
<evidence type="ECO:0000256" key="9">
    <source>
        <dbReference type="ARBA" id="ARBA00022842"/>
    </source>
</evidence>
<dbReference type="PROSITE" id="PS01128">
    <property type="entry name" value="SHIKIMATE_KINASE"/>
    <property type="match status" value="1"/>
</dbReference>
<keyword evidence="5 12" id="KW-0479">Metal-binding</keyword>
<keyword evidence="4 12" id="KW-0808">Transferase</keyword>
<sequence>MICICGVEPRSKPVQPANNNGRFFDVENLSSEVDAKDFHVMIQTIFMVGARGAGKTTIGKVLAQALGYRFIDTDLFMQQTSQMTVAEVVESEGWDGFRLRESMALQAVTAPKTVIATGGGAVLSSENRAFMRDHGRVIYLRASADVLAKRLAEDPEDTQRPSLTGKPIVEEMLDVLASREALYQDVAHHVLDGTQTPSLVVEQILQILTGEMVK</sequence>
<evidence type="ECO:0000256" key="8">
    <source>
        <dbReference type="ARBA" id="ARBA00022840"/>
    </source>
</evidence>
<evidence type="ECO:0000256" key="3">
    <source>
        <dbReference type="ARBA" id="ARBA00022605"/>
    </source>
</evidence>
<comment type="similarity">
    <text evidence="12">Belongs to the shikimate kinase family. AroL subfamily.</text>
</comment>
<feature type="binding site" evidence="12">
    <location>
        <position position="119"/>
    </location>
    <ligand>
        <name>substrate</name>
    </ligand>
</feature>
<dbReference type="InterPro" id="IPR000623">
    <property type="entry name" value="Shikimate_kinase/TSH1"/>
</dbReference>
<dbReference type="Pfam" id="PF01202">
    <property type="entry name" value="SKI"/>
    <property type="match status" value="1"/>
</dbReference>
<dbReference type="PANTHER" id="PTHR21087">
    <property type="entry name" value="SHIKIMATE KINASE"/>
    <property type="match status" value="1"/>
</dbReference>
<feature type="region of interest" description="LID domain" evidence="12">
    <location>
        <begin position="152"/>
        <end position="166"/>
    </location>
</feature>
<dbReference type="NCBIfam" id="NF002988">
    <property type="entry name" value="PRK03731.1"/>
    <property type="match status" value="1"/>
</dbReference>
<proteinExistence type="inferred from homology"/>
<feature type="binding site" evidence="12">
    <location>
        <position position="160"/>
    </location>
    <ligand>
        <name>ATP</name>
        <dbReference type="ChEBI" id="CHEBI:30616"/>
    </ligand>
</feature>
<evidence type="ECO:0000256" key="6">
    <source>
        <dbReference type="ARBA" id="ARBA00022741"/>
    </source>
</evidence>
<accession>A0ABN4CQK8</accession>
<comment type="function">
    <text evidence="12">Catalyzes the specific phosphorylation of the 3-hydroxyl group of shikimic acid using ATP as a cosubstrate.</text>
</comment>
<feature type="binding site" evidence="12">
    <location>
        <begin position="52"/>
        <end position="57"/>
    </location>
    <ligand>
        <name>ATP</name>
        <dbReference type="ChEBI" id="CHEBI:30616"/>
    </ligand>
</feature>
<keyword evidence="9 12" id="KW-0460">Magnesium</keyword>
<dbReference type="EC" id="2.7.1.71" evidence="12"/>
<evidence type="ECO:0000256" key="10">
    <source>
        <dbReference type="ARBA" id="ARBA00023141"/>
    </source>
</evidence>
<reference evidence="13 14" key="1">
    <citation type="journal article" date="2014" name="Genome Announc.">
        <title>Genome Sequence of Yersinia similis Y228T, a Member of the Yersinia pseudotuberculosis Complex.</title>
        <authorList>
            <person name="Sprague L.D."/>
            <person name="Neubauer H."/>
        </authorList>
    </citation>
    <scope>NUCLEOTIDE SEQUENCE [LARGE SCALE GENOMIC DNA]</scope>
    <source>
        <strain evidence="13 14">228</strain>
    </source>
</reference>
<evidence type="ECO:0000256" key="4">
    <source>
        <dbReference type="ARBA" id="ARBA00022679"/>
    </source>
</evidence>
<dbReference type="SUPFAM" id="SSF52540">
    <property type="entry name" value="P-loop containing nucleoside triphosphate hydrolases"/>
    <property type="match status" value="1"/>
</dbReference>
<comment type="subunit">
    <text evidence="12">Monomer.</text>
</comment>
<evidence type="ECO:0000256" key="2">
    <source>
        <dbReference type="ARBA" id="ARBA00022490"/>
    </source>
</evidence>
<evidence type="ECO:0000256" key="1">
    <source>
        <dbReference type="ARBA" id="ARBA00004842"/>
    </source>
</evidence>
<dbReference type="PANTHER" id="PTHR21087:SF21">
    <property type="entry name" value="SHIKIMATE KINASE 2"/>
    <property type="match status" value="1"/>
</dbReference>
<dbReference type="CDD" id="cd00464">
    <property type="entry name" value="SK"/>
    <property type="match status" value="1"/>
</dbReference>
<evidence type="ECO:0000256" key="5">
    <source>
        <dbReference type="ARBA" id="ARBA00022723"/>
    </source>
</evidence>
<dbReference type="InterPro" id="IPR023000">
    <property type="entry name" value="Shikimate_kinase_CS"/>
</dbReference>
<comment type="catalytic activity">
    <reaction evidence="11 12">
        <text>shikimate + ATP = 3-phosphoshikimate + ADP + H(+)</text>
        <dbReference type="Rhea" id="RHEA:13121"/>
        <dbReference type="ChEBI" id="CHEBI:15378"/>
        <dbReference type="ChEBI" id="CHEBI:30616"/>
        <dbReference type="ChEBI" id="CHEBI:36208"/>
        <dbReference type="ChEBI" id="CHEBI:145989"/>
        <dbReference type="ChEBI" id="CHEBI:456216"/>
        <dbReference type="EC" id="2.7.1.71"/>
    </reaction>
</comment>
<dbReference type="HAMAP" id="MF_00109">
    <property type="entry name" value="Shikimate_kinase"/>
    <property type="match status" value="1"/>
</dbReference>
<feature type="binding site" evidence="12">
    <location>
        <position position="56"/>
    </location>
    <ligand>
        <name>Mg(2+)</name>
        <dbReference type="ChEBI" id="CHEBI:18420"/>
    </ligand>
</feature>
<dbReference type="PRINTS" id="PR01100">
    <property type="entry name" value="SHIKIMTKNASE"/>
</dbReference>
<dbReference type="InterPro" id="IPR027417">
    <property type="entry name" value="P-loop_NTPase"/>
</dbReference>
<feature type="binding site" evidence="12">
    <location>
        <position position="195"/>
    </location>
    <ligand>
        <name>ATP</name>
        <dbReference type="ChEBI" id="CHEBI:30616"/>
    </ligand>
</feature>
<gene>
    <name evidence="12" type="primary">aroL</name>
    <name evidence="13" type="ORF">BF17_12960</name>
</gene>
<keyword evidence="3 12" id="KW-0028">Amino-acid biosynthesis</keyword>
<comment type="domain">
    <text evidence="12">The LID domain closes over the active site upon ATP binding.</text>
</comment>
<keyword evidence="6 12" id="KW-0547">Nucleotide-binding</keyword>
<comment type="subcellular location">
    <subcellularLocation>
        <location evidence="12">Cytoplasm</location>
    </subcellularLocation>
</comment>
<dbReference type="HAMAP" id="MF_01269">
    <property type="entry name" value="Shikimate_kinase_2"/>
    <property type="match status" value="1"/>
</dbReference>
<evidence type="ECO:0000256" key="12">
    <source>
        <dbReference type="HAMAP-Rule" id="MF_01269"/>
    </source>
</evidence>
<organism evidence="13 14">
    <name type="scientific">Yersinia similis</name>
    <dbReference type="NCBI Taxonomy" id="367190"/>
    <lineage>
        <taxon>Bacteria</taxon>
        <taxon>Pseudomonadati</taxon>
        <taxon>Pseudomonadota</taxon>
        <taxon>Gammaproteobacteria</taxon>
        <taxon>Enterobacterales</taxon>
        <taxon>Yersiniaceae</taxon>
        <taxon>Yersinia</taxon>
    </lineage>
</organism>
<dbReference type="InterPro" id="IPR027544">
    <property type="entry name" value="Shikimate_kinase_2"/>
</dbReference>
<evidence type="ECO:0000313" key="13">
    <source>
        <dbReference type="EMBL" id="AHK20122.1"/>
    </source>
</evidence>
<keyword evidence="10 12" id="KW-0057">Aromatic amino acid biosynthesis</keyword>
<dbReference type="EMBL" id="CP007230">
    <property type="protein sequence ID" value="AHK20122.1"/>
    <property type="molecule type" value="Genomic_DNA"/>
</dbReference>
<dbReference type="Proteomes" id="UP000019439">
    <property type="component" value="Chromosome"/>
</dbReference>
<keyword evidence="2 12" id="KW-0963">Cytoplasm</keyword>
<evidence type="ECO:0000256" key="7">
    <source>
        <dbReference type="ARBA" id="ARBA00022777"/>
    </source>
</evidence>